<comment type="caution">
    <text evidence="2">The sequence shown here is derived from an EMBL/GenBank/DDBJ whole genome shotgun (WGS) entry which is preliminary data.</text>
</comment>
<reference evidence="2 3" key="1">
    <citation type="submission" date="2019-05" db="EMBL/GenBank/DDBJ databases">
        <title>Another draft genome of Portunus trituberculatus and its Hox gene families provides insights of decapod evolution.</title>
        <authorList>
            <person name="Jeong J.-H."/>
            <person name="Song I."/>
            <person name="Kim S."/>
            <person name="Choi T."/>
            <person name="Kim D."/>
            <person name="Ryu S."/>
            <person name="Kim W."/>
        </authorList>
    </citation>
    <scope>NUCLEOTIDE SEQUENCE [LARGE SCALE GENOMIC DNA]</scope>
    <source>
        <tissue evidence="2">Muscle</tissue>
    </source>
</reference>
<keyword evidence="3" id="KW-1185">Reference proteome</keyword>
<proteinExistence type="predicted"/>
<dbReference type="AlphaFoldDB" id="A0A5B7H518"/>
<protein>
    <submittedName>
        <fullName evidence="2">Uncharacterized protein</fullName>
    </submittedName>
</protein>
<sequence>MKSLAALTVSPEGWPQRPGSGGEVGTSVLGTGSVQLRIMGWLELSRDLAVLEAAAPSPRRTALRSRRCTARLPPSLLCFFLLSCHYCLPLSRPVPRVFLFFILLLFVLLSPCSGSRCEVSELRHFEAKFLI</sequence>
<feature type="region of interest" description="Disordered" evidence="1">
    <location>
        <begin position="1"/>
        <end position="23"/>
    </location>
</feature>
<accession>A0A5B7H518</accession>
<gene>
    <name evidence="2" type="ORF">E2C01_059051</name>
</gene>
<evidence type="ECO:0000313" key="3">
    <source>
        <dbReference type="Proteomes" id="UP000324222"/>
    </source>
</evidence>
<evidence type="ECO:0000256" key="1">
    <source>
        <dbReference type="SAM" id="MobiDB-lite"/>
    </source>
</evidence>
<dbReference type="Proteomes" id="UP000324222">
    <property type="component" value="Unassembled WGS sequence"/>
</dbReference>
<dbReference type="EMBL" id="VSRR010022725">
    <property type="protein sequence ID" value="MPC64929.1"/>
    <property type="molecule type" value="Genomic_DNA"/>
</dbReference>
<evidence type="ECO:0000313" key="2">
    <source>
        <dbReference type="EMBL" id="MPC64929.1"/>
    </source>
</evidence>
<name>A0A5B7H518_PORTR</name>
<organism evidence="2 3">
    <name type="scientific">Portunus trituberculatus</name>
    <name type="common">Swimming crab</name>
    <name type="synonym">Neptunus trituberculatus</name>
    <dbReference type="NCBI Taxonomy" id="210409"/>
    <lineage>
        <taxon>Eukaryota</taxon>
        <taxon>Metazoa</taxon>
        <taxon>Ecdysozoa</taxon>
        <taxon>Arthropoda</taxon>
        <taxon>Crustacea</taxon>
        <taxon>Multicrustacea</taxon>
        <taxon>Malacostraca</taxon>
        <taxon>Eumalacostraca</taxon>
        <taxon>Eucarida</taxon>
        <taxon>Decapoda</taxon>
        <taxon>Pleocyemata</taxon>
        <taxon>Brachyura</taxon>
        <taxon>Eubrachyura</taxon>
        <taxon>Portunoidea</taxon>
        <taxon>Portunidae</taxon>
        <taxon>Portuninae</taxon>
        <taxon>Portunus</taxon>
    </lineage>
</organism>